<gene>
    <name evidence="1" type="ORF">SAMN05421580_11731</name>
</gene>
<name>A0A1N7QF88_9RHOB</name>
<dbReference type="Proteomes" id="UP000186221">
    <property type="component" value="Unassembled WGS sequence"/>
</dbReference>
<dbReference type="EMBL" id="FTOG01000017">
    <property type="protein sequence ID" value="SIT21532.1"/>
    <property type="molecule type" value="Genomic_DNA"/>
</dbReference>
<dbReference type="STRING" id="453582.SAMN05421580_11731"/>
<evidence type="ECO:0000313" key="2">
    <source>
        <dbReference type="Proteomes" id="UP000186221"/>
    </source>
</evidence>
<protein>
    <submittedName>
        <fullName evidence="1">Mu-like prophage major head subunit gpT</fullName>
    </submittedName>
</protein>
<organism evidence="1 2">
    <name type="scientific">Rhodobacter aestuarii</name>
    <dbReference type="NCBI Taxonomy" id="453582"/>
    <lineage>
        <taxon>Bacteria</taxon>
        <taxon>Pseudomonadati</taxon>
        <taxon>Pseudomonadota</taxon>
        <taxon>Alphaproteobacteria</taxon>
        <taxon>Rhodobacterales</taxon>
        <taxon>Rhodobacter group</taxon>
        <taxon>Rhodobacter</taxon>
    </lineage>
</organism>
<proteinExistence type="predicted"/>
<sequence length="598" mass="64480">MPLDLQIRAAMRPKSLNREARTVEAILSTGADVDRGGFIERLEISGRAIDLSELPVPVLDTHRRESTRDILGSLTAARVEGGLLIGTLTISKRHEALLDDIEEGTLRCISVGYTINAFRDEADRATGRLVRIATGWTLKEASFVPIPADAGATVRSDTVSTQTSQTAQAPAPVQTTEAAPALTRAQVNTEIRALRQTFGLPEAFANDLIDREATVEQARAAAVEAVRQRPTNSISTHTPAYAATGATPETFARAAGEALYCRANPSVTPSEAAREFMGLSVIELGRTILGRAGVLTTGMSPSAIVERMLTTSDFPAIMGDTVDRSLRAGYQAAPSALKAVARKSTARDFRRKTKLQISEAPTLEKVNEAGEFKHGALHDAKESYAIGTFGKIISVTRQLLVNDDVGAFTDMSAKWGEAAADFEAQQLVDLLEAGSGAGPVMDDGKTLFHTDHGNIAAAAAKINVTSLGEARLMMRKQKSIAGRPINVRPRYLVVPPELEVDAEQVLALIQPTTIEDVNPFGGKLELLVETRLSSATRWYLVSDPAITEGLEYSYLQGEEGPQIETKQGFEVDGMAFKVRLDFGAAFLEHRGWFRNIGQ</sequence>
<evidence type="ECO:0000313" key="1">
    <source>
        <dbReference type="EMBL" id="SIT21532.1"/>
    </source>
</evidence>
<dbReference type="AlphaFoldDB" id="A0A1N7QF88"/>
<accession>A0A1N7QF88</accession>
<keyword evidence="2" id="KW-1185">Reference proteome</keyword>
<dbReference type="NCBIfam" id="NF045541">
    <property type="entry name" value="scaf_prot_MCP2"/>
    <property type="match status" value="1"/>
</dbReference>
<dbReference type="RefSeq" id="WP_076486430.1">
    <property type="nucleotide sequence ID" value="NZ_FTOG01000017.1"/>
</dbReference>
<reference evidence="2" key="1">
    <citation type="submission" date="2017-01" db="EMBL/GenBank/DDBJ databases">
        <authorList>
            <person name="Varghese N."/>
            <person name="Submissions S."/>
        </authorList>
    </citation>
    <scope>NUCLEOTIDE SEQUENCE [LARGE SCALE GENOMIC DNA]</scope>
    <source>
        <strain evidence="2">DSM 19945</strain>
    </source>
</reference>
<dbReference type="Pfam" id="PF25209">
    <property type="entry name" value="Phage_capsid_4"/>
    <property type="match status" value="1"/>
</dbReference>